<dbReference type="PROSITE" id="PS50053">
    <property type="entry name" value="UBIQUITIN_2"/>
    <property type="match status" value="1"/>
</dbReference>
<name>A0A7G2CGK5_9TRYP</name>
<dbReference type="EMBL" id="LR877154">
    <property type="protein sequence ID" value="CAD2218004.1"/>
    <property type="molecule type" value="Genomic_DNA"/>
</dbReference>
<dbReference type="Pfam" id="PF00240">
    <property type="entry name" value="ubiquitin"/>
    <property type="match status" value="1"/>
</dbReference>
<gene>
    <name evidence="3" type="ORF">ADEAN_000549000</name>
</gene>
<dbReference type="SUPFAM" id="SSF54236">
    <property type="entry name" value="Ubiquitin-like"/>
    <property type="match status" value="1"/>
</dbReference>
<dbReference type="AlphaFoldDB" id="A0A7G2CGK5"/>
<evidence type="ECO:0000256" key="1">
    <source>
        <dbReference type="SAM" id="MobiDB-lite"/>
    </source>
</evidence>
<protein>
    <submittedName>
        <fullName evidence="3">Ubiquitin family, putative</fullName>
    </submittedName>
</protein>
<dbReference type="VEuPathDB" id="TriTrypDB:ADEAN_000549000"/>
<accession>A0A7G2CGK5</accession>
<keyword evidence="4" id="KW-1185">Reference proteome</keyword>
<reference evidence="3 4" key="1">
    <citation type="submission" date="2020-08" db="EMBL/GenBank/DDBJ databases">
        <authorList>
            <person name="Newling K."/>
            <person name="Davey J."/>
            <person name="Forrester S."/>
        </authorList>
    </citation>
    <scope>NUCLEOTIDE SEQUENCE [LARGE SCALE GENOMIC DNA]</scope>
    <source>
        <strain evidence="4">Crithidia deanei Carvalho (ATCC PRA-265)</strain>
    </source>
</reference>
<dbReference type="InterPro" id="IPR029071">
    <property type="entry name" value="Ubiquitin-like_domsf"/>
</dbReference>
<dbReference type="Gene3D" id="3.10.20.90">
    <property type="entry name" value="Phosphatidylinositol 3-kinase Catalytic Subunit, Chain A, domain 1"/>
    <property type="match status" value="1"/>
</dbReference>
<organism evidence="3 4">
    <name type="scientific">Angomonas deanei</name>
    <dbReference type="NCBI Taxonomy" id="59799"/>
    <lineage>
        <taxon>Eukaryota</taxon>
        <taxon>Discoba</taxon>
        <taxon>Euglenozoa</taxon>
        <taxon>Kinetoplastea</taxon>
        <taxon>Metakinetoplastina</taxon>
        <taxon>Trypanosomatida</taxon>
        <taxon>Trypanosomatidae</taxon>
        <taxon>Strigomonadinae</taxon>
        <taxon>Angomonas</taxon>
    </lineage>
</organism>
<dbReference type="InterPro" id="IPR000626">
    <property type="entry name" value="Ubiquitin-like_dom"/>
</dbReference>
<evidence type="ECO:0000313" key="3">
    <source>
        <dbReference type="EMBL" id="CAD2218004.1"/>
    </source>
</evidence>
<evidence type="ECO:0000313" key="4">
    <source>
        <dbReference type="Proteomes" id="UP000515908"/>
    </source>
</evidence>
<proteinExistence type="predicted"/>
<dbReference type="Proteomes" id="UP000515908">
    <property type="component" value="Chromosome 10"/>
</dbReference>
<evidence type="ECO:0000259" key="2">
    <source>
        <dbReference type="PROSITE" id="PS50053"/>
    </source>
</evidence>
<sequence>MSATPPNYLRLRRFNRTIFLYCDFQQDTVQSIKERIEKLTGRTFYLIRLYLDKQTLEDGSTLYNCGIEKDGTELIIAHAKGKNEQGDTIFEEYAEAMQPPASQKKEEEPLEGAEGTLPGNEGESTAAPAE</sequence>
<feature type="region of interest" description="Disordered" evidence="1">
    <location>
        <begin position="95"/>
        <end position="130"/>
    </location>
</feature>
<feature type="domain" description="Ubiquitin-like" evidence="2">
    <location>
        <begin position="26"/>
        <end position="82"/>
    </location>
</feature>